<dbReference type="AlphaFoldDB" id="A0A7J0H956"/>
<dbReference type="InterPro" id="IPR057287">
    <property type="entry name" value="Ndx_N"/>
</dbReference>
<feature type="domain" description="Nodulin homeobox N-terminal" evidence="3">
    <location>
        <begin position="2"/>
        <end position="487"/>
    </location>
</feature>
<feature type="domain" description="Nodulin homeobox C-terminal" evidence="2">
    <location>
        <begin position="728"/>
        <end position="815"/>
    </location>
</feature>
<dbReference type="EMBL" id="BJWL01000028">
    <property type="protein sequence ID" value="GFZ19495.1"/>
    <property type="molecule type" value="Genomic_DNA"/>
</dbReference>
<reference evidence="4 5" key="1">
    <citation type="submission" date="2019-07" db="EMBL/GenBank/DDBJ databases">
        <title>De Novo Assembly of kiwifruit Actinidia rufa.</title>
        <authorList>
            <person name="Sugita-Konishi S."/>
            <person name="Sato K."/>
            <person name="Mori E."/>
            <person name="Abe Y."/>
            <person name="Kisaki G."/>
            <person name="Hamano K."/>
            <person name="Suezawa K."/>
            <person name="Otani M."/>
            <person name="Fukuda T."/>
            <person name="Manabe T."/>
            <person name="Gomi K."/>
            <person name="Tabuchi M."/>
            <person name="Akimitsu K."/>
            <person name="Kataoka I."/>
        </authorList>
    </citation>
    <scope>NUCLEOTIDE SEQUENCE [LARGE SCALE GENOMIC DNA]</scope>
    <source>
        <strain evidence="5">cv. Fuchu</strain>
    </source>
</reference>
<protein>
    <submittedName>
        <fullName evidence="4">Sequence-specific DNA binding transcription factor ATNDX</fullName>
    </submittedName>
</protein>
<dbReference type="Pfam" id="PF24679">
    <property type="entry name" value="Nodulin_C"/>
    <property type="match status" value="1"/>
</dbReference>
<dbReference type="OrthoDB" id="2020792at2759"/>
<sequence length="821" mass="91275">MFSSLKFNELIRDSGNNILQIITEIGSSIRIDVEKLARYLPTHLIARVMLSEKDETLFKYLLCGIRLLHSLCDLAPKHSKLEQILLDDVKVSEQLLDLVFYLLIVLSNYRQEHHVSSPMPLLHSALVACSMYLLTGGIASQWQEIAAVLVAHRKVDIFINAAFAALRVDIKFLQLKLSGQCTDLPTKSSSNAEGTLNYLCQQCEASLQFLQSLCQQKSFRERLVKNKELCGEGGALFLAQAILTLNTTPLFRESSSVVAAVSRLKSKILSILLHLCEAESISYLDEVASSPRSSPLAKSVLLEVLHLLKTMVVRDPNLLNTCSDKNYPTGLLQLNAMRLADIFSDDSNFRSYITTYFVSFSATMAYYLPIWEEDATMEYDSFAAAGCVMDSFSSSSDFLNIANSGSTFIPSNMQRASYAHQRTSLLVKVIANLHCYVPGICKEEEDVFLNKFLECLRRELPKLSTFDAEKAGIVSRNLRSLLSHAESLTPQYLNEEDVHLLRVFVIRLESLITPAELEVNRVQEAQSAGGCSSPVLEKVGPGRTNRCGYLKEGTSENSAFQEEGQFYVRSNCIDQTGDIAWEDKGEDKVLKVGQFPPKLSFNLQVYPEMHYGCCCDDNMCSGIENFWIEKNGKSGGRLLNNRKARLARAAKDVHPPSEGDNGFPDKPGGSGIASHYDSAESPAEDVYIPSAPRGTHQSGIEESTSGTGTKEKAETVLAEFNDIASAGFVQCEPGRYVVLVDQQGEEVGKGKVYQAQGNWFGRNLEGSEMRVVDVVELKAERRMRLPHPCEVTGTSFEEAEKKLGLMRVLWDSNKLFMLPPR</sequence>
<keyword evidence="5" id="KW-1185">Reference proteome</keyword>
<dbReference type="InterPro" id="IPR056559">
    <property type="entry name" value="NDX_C"/>
</dbReference>
<dbReference type="InterPro" id="IPR039325">
    <property type="entry name" value="NDX"/>
</dbReference>
<evidence type="ECO:0000259" key="3">
    <source>
        <dbReference type="Pfam" id="PF25246"/>
    </source>
</evidence>
<dbReference type="GO" id="GO:0009908">
    <property type="term" value="P:flower development"/>
    <property type="evidence" value="ECO:0007669"/>
    <property type="project" value="InterPro"/>
</dbReference>
<feature type="compositionally biased region" description="Polar residues" evidence="1">
    <location>
        <begin position="695"/>
        <end position="708"/>
    </location>
</feature>
<dbReference type="PANTHER" id="PTHR35743">
    <property type="entry name" value="NODULIN HOMEOBOX"/>
    <property type="match status" value="1"/>
</dbReference>
<evidence type="ECO:0000313" key="5">
    <source>
        <dbReference type="Proteomes" id="UP000585474"/>
    </source>
</evidence>
<feature type="region of interest" description="Disordered" evidence="1">
    <location>
        <begin position="647"/>
        <end position="710"/>
    </location>
</feature>
<dbReference type="GO" id="GO:0003697">
    <property type="term" value="F:single-stranded DNA binding"/>
    <property type="evidence" value="ECO:0007669"/>
    <property type="project" value="InterPro"/>
</dbReference>
<evidence type="ECO:0000313" key="4">
    <source>
        <dbReference type="EMBL" id="GFZ19495.1"/>
    </source>
</evidence>
<comment type="caution">
    <text evidence="4">The sequence shown here is derived from an EMBL/GenBank/DDBJ whole genome shotgun (WGS) entry which is preliminary data.</text>
</comment>
<dbReference type="PANTHER" id="PTHR35743:SF1">
    <property type="entry name" value="NODULIN HOMEOBOX"/>
    <property type="match status" value="1"/>
</dbReference>
<evidence type="ECO:0000256" key="1">
    <source>
        <dbReference type="SAM" id="MobiDB-lite"/>
    </source>
</evidence>
<dbReference type="Pfam" id="PF25246">
    <property type="entry name" value="Nodulin_N"/>
    <property type="match status" value="1"/>
</dbReference>
<organism evidence="4 5">
    <name type="scientific">Actinidia rufa</name>
    <dbReference type="NCBI Taxonomy" id="165716"/>
    <lineage>
        <taxon>Eukaryota</taxon>
        <taxon>Viridiplantae</taxon>
        <taxon>Streptophyta</taxon>
        <taxon>Embryophyta</taxon>
        <taxon>Tracheophyta</taxon>
        <taxon>Spermatophyta</taxon>
        <taxon>Magnoliopsida</taxon>
        <taxon>eudicotyledons</taxon>
        <taxon>Gunneridae</taxon>
        <taxon>Pentapetalae</taxon>
        <taxon>asterids</taxon>
        <taxon>Ericales</taxon>
        <taxon>Actinidiaceae</taxon>
        <taxon>Actinidia</taxon>
    </lineage>
</organism>
<dbReference type="Proteomes" id="UP000585474">
    <property type="component" value="Unassembled WGS sequence"/>
</dbReference>
<name>A0A7J0H956_9ERIC</name>
<gene>
    <name evidence="4" type="ORF">Acr_28g0002000</name>
</gene>
<proteinExistence type="predicted"/>
<accession>A0A7J0H956</accession>
<evidence type="ECO:0000259" key="2">
    <source>
        <dbReference type="Pfam" id="PF24679"/>
    </source>
</evidence>